<dbReference type="STRING" id="569882.SAMN04490248_1285"/>
<dbReference type="GO" id="GO:0016740">
    <property type="term" value="F:transferase activity"/>
    <property type="evidence" value="ECO:0007669"/>
    <property type="project" value="UniProtKB-KW"/>
</dbReference>
<dbReference type="InterPro" id="IPR029062">
    <property type="entry name" value="Class_I_gatase-like"/>
</dbReference>
<dbReference type="GO" id="GO:0005829">
    <property type="term" value="C:cytosol"/>
    <property type="evidence" value="ECO:0007669"/>
    <property type="project" value="TreeGrafter"/>
</dbReference>
<dbReference type="SUPFAM" id="SSF52317">
    <property type="entry name" value="Class I glutamine amidotransferase-like"/>
    <property type="match status" value="1"/>
</dbReference>
<evidence type="ECO:0000259" key="1">
    <source>
        <dbReference type="Pfam" id="PF00117"/>
    </source>
</evidence>
<dbReference type="RefSeq" id="WP_093120144.1">
    <property type="nucleotide sequence ID" value="NZ_FODS01000028.1"/>
</dbReference>
<feature type="domain" description="Glutamine amidotransferase" evidence="1">
    <location>
        <begin position="75"/>
        <end position="187"/>
    </location>
</feature>
<gene>
    <name evidence="2" type="ORF">SAMN04490248_1285</name>
</gene>
<proteinExistence type="predicted"/>
<name>A0A1H8VDM3_9RHOB</name>
<dbReference type="PANTHER" id="PTHR42695:SF5">
    <property type="entry name" value="GLUTAMINE AMIDOTRANSFERASE YLR126C-RELATED"/>
    <property type="match status" value="1"/>
</dbReference>
<accession>A0A1H8VDM3</accession>
<dbReference type="OrthoDB" id="7365442at2"/>
<sequence length="240" mass="26375">MKVCILETDRPDDAKLAGHGTYVDMLEALLGPALPEARFDKIDVTAAALPEDPRRFDAYLITGARAGVYDDHPWISPLMAFLRKVAEARVPLFGVCFGHQVMAQAFGGEARKAECGWVLGRNTQTLTSDGEAIFGAGPLEVLSIHQDQVITKPPNSRRLVDNAASPNGALIYDDFPAMSVQFHPEFEREFFAKLLDMFAGSRLSVEQVESAKTGLDRPLDTERIARGIADFLRSRTLSPE</sequence>
<dbReference type="Gene3D" id="3.40.50.880">
    <property type="match status" value="1"/>
</dbReference>
<keyword evidence="3" id="KW-1185">Reference proteome</keyword>
<dbReference type="Proteomes" id="UP000198893">
    <property type="component" value="Unassembled WGS sequence"/>
</dbReference>
<keyword evidence="2" id="KW-0808">Transferase</keyword>
<dbReference type="Pfam" id="PF00117">
    <property type="entry name" value="GATase"/>
    <property type="match status" value="1"/>
</dbReference>
<dbReference type="PANTHER" id="PTHR42695">
    <property type="entry name" value="GLUTAMINE AMIDOTRANSFERASE YLR126C-RELATED"/>
    <property type="match status" value="1"/>
</dbReference>
<evidence type="ECO:0000313" key="2">
    <source>
        <dbReference type="EMBL" id="SEP13451.1"/>
    </source>
</evidence>
<dbReference type="AlphaFoldDB" id="A0A1H8VDM3"/>
<evidence type="ECO:0000313" key="3">
    <source>
        <dbReference type="Proteomes" id="UP000198893"/>
    </source>
</evidence>
<dbReference type="PROSITE" id="PS51273">
    <property type="entry name" value="GATASE_TYPE_1"/>
    <property type="match status" value="1"/>
</dbReference>
<keyword evidence="2" id="KW-0315">Glutamine amidotransferase</keyword>
<dbReference type="InterPro" id="IPR017926">
    <property type="entry name" value="GATASE"/>
</dbReference>
<dbReference type="InterPro" id="IPR044992">
    <property type="entry name" value="ChyE-like"/>
</dbReference>
<reference evidence="2 3" key="1">
    <citation type="submission" date="2016-10" db="EMBL/GenBank/DDBJ databases">
        <authorList>
            <person name="de Groot N.N."/>
        </authorList>
    </citation>
    <scope>NUCLEOTIDE SEQUENCE [LARGE SCALE GENOMIC DNA]</scope>
    <source>
        <strain evidence="2 3">DSM 27842</strain>
    </source>
</reference>
<dbReference type="EMBL" id="FODS01000028">
    <property type="protein sequence ID" value="SEP13451.1"/>
    <property type="molecule type" value="Genomic_DNA"/>
</dbReference>
<dbReference type="CDD" id="cd01741">
    <property type="entry name" value="GATase1_1"/>
    <property type="match status" value="1"/>
</dbReference>
<organism evidence="2 3">
    <name type="scientific">Salinihabitans flavidus</name>
    <dbReference type="NCBI Taxonomy" id="569882"/>
    <lineage>
        <taxon>Bacteria</taxon>
        <taxon>Pseudomonadati</taxon>
        <taxon>Pseudomonadota</taxon>
        <taxon>Alphaproteobacteria</taxon>
        <taxon>Rhodobacterales</taxon>
        <taxon>Roseobacteraceae</taxon>
        <taxon>Salinihabitans</taxon>
    </lineage>
</organism>
<protein>
    <submittedName>
        <fullName evidence="2">GMP synthase-Glutamine amidotransferase</fullName>
    </submittedName>
</protein>